<protein>
    <submittedName>
        <fullName evidence="1">Uncharacterized protein</fullName>
    </submittedName>
</protein>
<comment type="caution">
    <text evidence="1">The sequence shown here is derived from an EMBL/GenBank/DDBJ whole genome shotgun (WGS) entry which is preliminary data.</text>
</comment>
<reference evidence="1 2" key="1">
    <citation type="submission" date="2023-10" db="EMBL/GenBank/DDBJ databases">
        <title>Comparative genomics analysis reveals potential genetic determinants of host preference in Cryptosporidium xiaoi.</title>
        <authorList>
            <person name="Xiao L."/>
            <person name="Li J."/>
        </authorList>
    </citation>
    <scope>NUCLEOTIDE SEQUENCE [LARGE SCALE GENOMIC DNA]</scope>
    <source>
        <strain evidence="1 2">52996</strain>
    </source>
</reference>
<sequence length="187" mass="22193">MIKHIFNLFDYNTLIVKKNDSGFKNKYANMVVEIEGDPGTRRSSLTPRSTPILLEFELNIANNKNNNSFRCMVVDFELMDEDVILTNKKVCKNKFYKNTNGNEFESSVGYLNKTHKRVYMENGTNVKNDDEFLYESKEVKLSEDTNKRYKRKMTNFDSVYNKIAKYNNFREVLKLEEWLFGNQVWQK</sequence>
<gene>
    <name evidence="1" type="ORF">RS030_1123</name>
</gene>
<proteinExistence type="predicted"/>
<dbReference type="Proteomes" id="UP001311799">
    <property type="component" value="Unassembled WGS sequence"/>
</dbReference>
<evidence type="ECO:0000313" key="2">
    <source>
        <dbReference type="Proteomes" id="UP001311799"/>
    </source>
</evidence>
<dbReference type="EMBL" id="JAWDEY010000011">
    <property type="protein sequence ID" value="KAK6589679.1"/>
    <property type="molecule type" value="Genomic_DNA"/>
</dbReference>
<evidence type="ECO:0000313" key="1">
    <source>
        <dbReference type="EMBL" id="KAK6589679.1"/>
    </source>
</evidence>
<keyword evidence="2" id="KW-1185">Reference proteome</keyword>
<dbReference type="AlphaFoldDB" id="A0AAV9XYT3"/>
<accession>A0AAV9XYT3</accession>
<organism evidence="1 2">
    <name type="scientific">Cryptosporidium xiaoi</name>
    <dbReference type="NCBI Taxonomy" id="659607"/>
    <lineage>
        <taxon>Eukaryota</taxon>
        <taxon>Sar</taxon>
        <taxon>Alveolata</taxon>
        <taxon>Apicomplexa</taxon>
        <taxon>Conoidasida</taxon>
        <taxon>Coccidia</taxon>
        <taxon>Eucoccidiorida</taxon>
        <taxon>Eimeriorina</taxon>
        <taxon>Cryptosporidiidae</taxon>
        <taxon>Cryptosporidium</taxon>
    </lineage>
</organism>
<name>A0AAV9XYT3_9CRYT</name>